<dbReference type="RefSeq" id="WP_135078528.1">
    <property type="nucleotide sequence ID" value="NZ_CP038267.1"/>
</dbReference>
<dbReference type="Pfam" id="PF13302">
    <property type="entry name" value="Acetyltransf_3"/>
    <property type="match status" value="1"/>
</dbReference>
<dbReference type="EMBL" id="CP038267">
    <property type="protein sequence ID" value="QBR93271.1"/>
    <property type="molecule type" value="Genomic_DNA"/>
</dbReference>
<reference evidence="2 3" key="1">
    <citation type="submission" date="2019-03" db="EMBL/GenBank/DDBJ databases">
        <title>Three New Species of Nocardioides, Nocardioides euryhalodurans sp. nov., Nocardioides seonyuensis sp. nov. and Nocardioides eburneoflavus sp. nov., Iolated from Soil.</title>
        <authorList>
            <person name="Roh S.G."/>
            <person name="Lee C."/>
            <person name="Kim M.-K."/>
            <person name="Kim S.B."/>
        </authorList>
    </citation>
    <scope>NUCLEOTIDE SEQUENCE [LARGE SCALE GENOMIC DNA]</scope>
    <source>
        <strain evidence="2 3">MMS17-SY117</strain>
    </source>
</reference>
<organism evidence="2 3">
    <name type="scientific">Nocardioides euryhalodurans</name>
    <dbReference type="NCBI Taxonomy" id="2518370"/>
    <lineage>
        <taxon>Bacteria</taxon>
        <taxon>Bacillati</taxon>
        <taxon>Actinomycetota</taxon>
        <taxon>Actinomycetes</taxon>
        <taxon>Propionibacteriales</taxon>
        <taxon>Nocardioidaceae</taxon>
        <taxon>Nocardioides</taxon>
    </lineage>
</organism>
<keyword evidence="2" id="KW-0808">Transferase</keyword>
<feature type="domain" description="N-acetyltransferase" evidence="1">
    <location>
        <begin position="37"/>
        <end position="173"/>
    </location>
</feature>
<evidence type="ECO:0000313" key="2">
    <source>
        <dbReference type="EMBL" id="QBR93271.1"/>
    </source>
</evidence>
<sequence>MTGLVRPDLRHHPSWASAVREFGEDGTTMHGGGLWDLDTRDLGRDALATEVERLLAQSDPATELPDGIVPCSYYWIVEGEEFLGYLAVRHALNDWLHDYGGHLGYSVRPSRRGEGHAGRALALGLDQARAIGLHRVLITCDEDNLASRRTIESAGASYEDTRDVKRRYWFDLD</sequence>
<name>A0A4P7GNA8_9ACTN</name>
<evidence type="ECO:0000313" key="3">
    <source>
        <dbReference type="Proteomes" id="UP000294894"/>
    </source>
</evidence>
<dbReference type="PANTHER" id="PTHR39173">
    <property type="entry name" value="ACETYLTRANSFERASE"/>
    <property type="match status" value="1"/>
</dbReference>
<keyword evidence="3" id="KW-1185">Reference proteome</keyword>
<dbReference type="GO" id="GO:0016747">
    <property type="term" value="F:acyltransferase activity, transferring groups other than amino-acyl groups"/>
    <property type="evidence" value="ECO:0007669"/>
    <property type="project" value="InterPro"/>
</dbReference>
<dbReference type="Proteomes" id="UP000294894">
    <property type="component" value="Chromosome"/>
</dbReference>
<protein>
    <submittedName>
        <fullName evidence="2">GNAT family N-acetyltransferase</fullName>
    </submittedName>
</protein>
<dbReference type="Gene3D" id="3.40.630.30">
    <property type="match status" value="1"/>
</dbReference>
<accession>A0A4P7GNA8</accession>
<dbReference type="InterPro" id="IPR000182">
    <property type="entry name" value="GNAT_dom"/>
</dbReference>
<evidence type="ECO:0000259" key="1">
    <source>
        <dbReference type="PROSITE" id="PS51186"/>
    </source>
</evidence>
<dbReference type="OrthoDB" id="9797989at2"/>
<dbReference type="AlphaFoldDB" id="A0A4P7GNA8"/>
<dbReference type="SUPFAM" id="SSF55729">
    <property type="entry name" value="Acyl-CoA N-acyltransferases (Nat)"/>
    <property type="match status" value="1"/>
</dbReference>
<proteinExistence type="predicted"/>
<dbReference type="KEGG" id="noy:EXE57_14125"/>
<gene>
    <name evidence="2" type="ORF">EXE57_14125</name>
</gene>
<dbReference type="PANTHER" id="PTHR39173:SF1">
    <property type="entry name" value="ACETYLTRANSFERASE"/>
    <property type="match status" value="1"/>
</dbReference>
<dbReference type="CDD" id="cd04301">
    <property type="entry name" value="NAT_SF"/>
    <property type="match status" value="1"/>
</dbReference>
<dbReference type="PROSITE" id="PS51186">
    <property type="entry name" value="GNAT"/>
    <property type="match status" value="1"/>
</dbReference>
<dbReference type="InterPro" id="IPR016181">
    <property type="entry name" value="Acyl_CoA_acyltransferase"/>
</dbReference>